<proteinExistence type="predicted"/>
<comment type="caution">
    <text evidence="1">The sequence shown here is derived from an EMBL/GenBank/DDBJ whole genome shotgun (WGS) entry which is preliminary data.</text>
</comment>
<protein>
    <submittedName>
        <fullName evidence="1">Uncharacterized protein</fullName>
    </submittedName>
</protein>
<reference evidence="1 2" key="1">
    <citation type="journal article" date="2023" name="Plants (Basel)">
        <title>Bridging the Gap: Combining Genomics and Transcriptomics Approaches to Understand Stylosanthes scabra, an Orphan Legume from the Brazilian Caatinga.</title>
        <authorList>
            <person name="Ferreira-Neto J.R.C."/>
            <person name="da Silva M.D."/>
            <person name="Binneck E."/>
            <person name="de Melo N.F."/>
            <person name="da Silva R.H."/>
            <person name="de Melo A.L.T.M."/>
            <person name="Pandolfi V."/>
            <person name="Bustamante F.O."/>
            <person name="Brasileiro-Vidal A.C."/>
            <person name="Benko-Iseppon A.M."/>
        </authorList>
    </citation>
    <scope>NUCLEOTIDE SEQUENCE [LARGE SCALE GENOMIC DNA]</scope>
    <source>
        <tissue evidence="1">Leaves</tissue>
    </source>
</reference>
<accession>A0ABU6YMN3</accession>
<dbReference type="Proteomes" id="UP001341840">
    <property type="component" value="Unassembled WGS sequence"/>
</dbReference>
<keyword evidence="2" id="KW-1185">Reference proteome</keyword>
<gene>
    <name evidence="1" type="ORF">PIB30_071483</name>
</gene>
<organism evidence="1 2">
    <name type="scientific">Stylosanthes scabra</name>
    <dbReference type="NCBI Taxonomy" id="79078"/>
    <lineage>
        <taxon>Eukaryota</taxon>
        <taxon>Viridiplantae</taxon>
        <taxon>Streptophyta</taxon>
        <taxon>Embryophyta</taxon>
        <taxon>Tracheophyta</taxon>
        <taxon>Spermatophyta</taxon>
        <taxon>Magnoliopsida</taxon>
        <taxon>eudicotyledons</taxon>
        <taxon>Gunneridae</taxon>
        <taxon>Pentapetalae</taxon>
        <taxon>rosids</taxon>
        <taxon>fabids</taxon>
        <taxon>Fabales</taxon>
        <taxon>Fabaceae</taxon>
        <taxon>Papilionoideae</taxon>
        <taxon>50 kb inversion clade</taxon>
        <taxon>dalbergioids sensu lato</taxon>
        <taxon>Dalbergieae</taxon>
        <taxon>Pterocarpus clade</taxon>
        <taxon>Stylosanthes</taxon>
    </lineage>
</organism>
<evidence type="ECO:0000313" key="1">
    <source>
        <dbReference type="EMBL" id="MED6211206.1"/>
    </source>
</evidence>
<evidence type="ECO:0000313" key="2">
    <source>
        <dbReference type="Proteomes" id="UP001341840"/>
    </source>
</evidence>
<name>A0ABU6YMN3_9FABA</name>
<sequence length="99" mass="10861">MVFYMWTPTKLHDQLIMASDSFSGMLLVTIASSSSRSHLLRTRTSRPSSASSWLFGGSPLRGKSRTSPGIGFATALGSPLGPLLDLLYYLPLEREVRLD</sequence>
<dbReference type="EMBL" id="JASCZI010242482">
    <property type="protein sequence ID" value="MED6211206.1"/>
    <property type="molecule type" value="Genomic_DNA"/>
</dbReference>